<dbReference type="GO" id="GO:0008033">
    <property type="term" value="P:tRNA processing"/>
    <property type="evidence" value="ECO:0007669"/>
    <property type="project" value="UniProtKB-KW"/>
</dbReference>
<dbReference type="SUPFAM" id="SSF54211">
    <property type="entry name" value="Ribosomal protein S5 domain 2-like"/>
    <property type="match status" value="1"/>
</dbReference>
<keyword evidence="5" id="KW-0694">RNA-binding</keyword>
<gene>
    <name evidence="6" type="ORF">ABUS76_00825</name>
</gene>
<keyword evidence="1" id="KW-0819">tRNA processing</keyword>
<dbReference type="GO" id="GO:0004526">
    <property type="term" value="F:ribonuclease P activity"/>
    <property type="evidence" value="ECO:0007669"/>
    <property type="project" value="InterPro"/>
</dbReference>
<evidence type="ECO:0000313" key="6">
    <source>
        <dbReference type="EMBL" id="XCC45295.1"/>
    </source>
</evidence>
<dbReference type="InterPro" id="IPR020568">
    <property type="entry name" value="Ribosomal_Su5_D2-typ_SF"/>
</dbReference>
<dbReference type="GO" id="GO:0000049">
    <property type="term" value="F:tRNA binding"/>
    <property type="evidence" value="ECO:0007669"/>
    <property type="project" value="InterPro"/>
</dbReference>
<dbReference type="InterPro" id="IPR000100">
    <property type="entry name" value="RNase_P"/>
</dbReference>
<keyword evidence="4" id="KW-0378">Hydrolase</keyword>
<keyword evidence="3" id="KW-0255">Endonuclease</keyword>
<sequence length="116" mass="14820">MKYFKLKKKNKIKNKKYIYKLYNNKNLFYKNDFFNFYIKKNIFFKINFLIFKKINNSILRNKIKRIIKHILQEYLYILKNKKYSILIILYNINFNYVNYNLFKKKIINFLKYYFLK</sequence>
<dbReference type="InterPro" id="IPR014721">
    <property type="entry name" value="Ribsml_uS5_D2-typ_fold_subgr"/>
</dbReference>
<protein>
    <submittedName>
        <fullName evidence="6">Ribonuclease P protein component</fullName>
    </submittedName>
</protein>
<dbReference type="Pfam" id="PF00825">
    <property type="entry name" value="Ribonuclease_P"/>
    <property type="match status" value="1"/>
</dbReference>
<keyword evidence="2" id="KW-0540">Nuclease</keyword>
<proteinExistence type="predicted"/>
<evidence type="ECO:0000256" key="3">
    <source>
        <dbReference type="ARBA" id="ARBA00022759"/>
    </source>
</evidence>
<accession>A0AAU7ZXZ4</accession>
<dbReference type="Gene3D" id="3.30.230.10">
    <property type="match status" value="1"/>
</dbReference>
<name>A0AAU7ZXZ4_9FLAO</name>
<evidence type="ECO:0000256" key="4">
    <source>
        <dbReference type="ARBA" id="ARBA00022801"/>
    </source>
</evidence>
<evidence type="ECO:0000256" key="1">
    <source>
        <dbReference type="ARBA" id="ARBA00022694"/>
    </source>
</evidence>
<evidence type="ECO:0000256" key="2">
    <source>
        <dbReference type="ARBA" id="ARBA00022722"/>
    </source>
</evidence>
<organism evidence="6">
    <name type="scientific">Candidatus Shikimatogenerans sp. Ttur</name>
    <dbReference type="NCBI Taxonomy" id="3158569"/>
    <lineage>
        <taxon>Bacteria</taxon>
        <taxon>Pseudomonadati</taxon>
        <taxon>Bacteroidota</taxon>
        <taxon>Flavobacteriia</taxon>
        <taxon>Flavobacteriales</taxon>
        <taxon>Candidatus Shikimatogenerans</taxon>
    </lineage>
</organism>
<dbReference type="EMBL" id="CP158689">
    <property type="protein sequence ID" value="XCC45295.1"/>
    <property type="molecule type" value="Genomic_DNA"/>
</dbReference>
<evidence type="ECO:0000256" key="5">
    <source>
        <dbReference type="ARBA" id="ARBA00022884"/>
    </source>
</evidence>
<reference evidence="6" key="1">
    <citation type="submission" date="2024-06" db="EMBL/GenBank/DDBJ databases">
        <title>Diversity, functionality, and evolutionary history of bacterial symbionts in false click beetles (Coleoptera, Throscidae).</title>
        <authorList>
            <person name="Wierz J.C."/>
            <person name="Malm H."/>
            <person name="Kaltenpoth M."/>
            <person name="Engl T."/>
        </authorList>
    </citation>
    <scope>NUCLEOTIDE SEQUENCE</scope>
    <source>
        <strain evidence="6">Ttur</strain>
    </source>
</reference>
<dbReference type="AlphaFoldDB" id="A0AAU7ZXZ4"/>